<evidence type="ECO:0000256" key="3">
    <source>
        <dbReference type="ARBA" id="ARBA00023163"/>
    </source>
</evidence>
<dbReference type="PANTHER" id="PTHR30154">
    <property type="entry name" value="LEUCINE-RESPONSIVE REGULATORY PROTEIN"/>
    <property type="match status" value="1"/>
</dbReference>
<gene>
    <name evidence="5" type="ORF">C882_0043</name>
</gene>
<keyword evidence="3" id="KW-0804">Transcription</keyword>
<dbReference type="Proteomes" id="UP000009881">
    <property type="component" value="Unassembled WGS sequence"/>
</dbReference>
<dbReference type="RefSeq" id="WP_009540703.1">
    <property type="nucleotide sequence ID" value="NZ_ANHY01000010.1"/>
</dbReference>
<dbReference type="GO" id="GO:0043200">
    <property type="term" value="P:response to amino acid"/>
    <property type="evidence" value="ECO:0007669"/>
    <property type="project" value="TreeGrafter"/>
</dbReference>
<dbReference type="InterPro" id="IPR036388">
    <property type="entry name" value="WH-like_DNA-bd_sf"/>
</dbReference>
<dbReference type="Gene3D" id="3.30.70.920">
    <property type="match status" value="1"/>
</dbReference>
<dbReference type="PRINTS" id="PR00033">
    <property type="entry name" value="HTHASNC"/>
</dbReference>
<keyword evidence="1" id="KW-0805">Transcription regulation</keyword>
<evidence type="ECO:0000259" key="4">
    <source>
        <dbReference type="PROSITE" id="PS50956"/>
    </source>
</evidence>
<keyword evidence="6" id="KW-1185">Reference proteome</keyword>
<dbReference type="eggNOG" id="COG1522">
    <property type="taxonomic scope" value="Bacteria"/>
</dbReference>
<protein>
    <submittedName>
        <fullName evidence="5">Transcriptional regulator, AsnC family</fullName>
    </submittedName>
</protein>
<dbReference type="AlphaFoldDB" id="K9GXG7"/>
<dbReference type="PROSITE" id="PS00519">
    <property type="entry name" value="HTH_ASNC_1"/>
    <property type="match status" value="1"/>
</dbReference>
<dbReference type="GO" id="GO:0006355">
    <property type="term" value="P:regulation of DNA-templated transcription"/>
    <property type="evidence" value="ECO:0007669"/>
    <property type="project" value="UniProtKB-ARBA"/>
</dbReference>
<organism evidence="5 6">
    <name type="scientific">Caenispirillum salinarum AK4</name>
    <dbReference type="NCBI Taxonomy" id="1238182"/>
    <lineage>
        <taxon>Bacteria</taxon>
        <taxon>Pseudomonadati</taxon>
        <taxon>Pseudomonadota</taxon>
        <taxon>Alphaproteobacteria</taxon>
        <taxon>Rhodospirillales</taxon>
        <taxon>Novispirillaceae</taxon>
        <taxon>Caenispirillum</taxon>
    </lineage>
</organism>
<dbReference type="EMBL" id="ANHY01000010">
    <property type="protein sequence ID" value="EKV29962.1"/>
    <property type="molecule type" value="Genomic_DNA"/>
</dbReference>
<dbReference type="CDD" id="cd00090">
    <property type="entry name" value="HTH_ARSR"/>
    <property type="match status" value="1"/>
</dbReference>
<dbReference type="SMART" id="SM00344">
    <property type="entry name" value="HTH_ASNC"/>
    <property type="match status" value="1"/>
</dbReference>
<evidence type="ECO:0000313" key="5">
    <source>
        <dbReference type="EMBL" id="EKV29962.1"/>
    </source>
</evidence>
<keyword evidence="2" id="KW-0238">DNA-binding</keyword>
<dbReference type="InterPro" id="IPR019885">
    <property type="entry name" value="Tscrpt_reg_HTH_AsnC-type_CS"/>
</dbReference>
<evidence type="ECO:0000313" key="6">
    <source>
        <dbReference type="Proteomes" id="UP000009881"/>
    </source>
</evidence>
<evidence type="ECO:0000256" key="2">
    <source>
        <dbReference type="ARBA" id="ARBA00023125"/>
    </source>
</evidence>
<sequence length="167" mass="17881">MMKKAGIEGLDGYDIRILAALQEDARISNVALSERVNLSPSQCSRRIARLEQAGLVRGYLARLDPAAIGLDVIALVTVSLKEHGEEAVQAFQDAVLGLPEVLECALTTGDADYLLRVAAPDLKSFSDIVMHRLMALPNVGNLRSSIILNQIKPLAGLPLPDPSDSPS</sequence>
<dbReference type="PATRIC" id="fig|1238182.3.peg.2259"/>
<dbReference type="InterPro" id="IPR011991">
    <property type="entry name" value="ArsR-like_HTH"/>
</dbReference>
<dbReference type="SUPFAM" id="SSF46785">
    <property type="entry name" value="Winged helix' DNA-binding domain"/>
    <property type="match status" value="1"/>
</dbReference>
<evidence type="ECO:0000256" key="1">
    <source>
        <dbReference type="ARBA" id="ARBA00023015"/>
    </source>
</evidence>
<accession>K9GXG7</accession>
<dbReference type="PANTHER" id="PTHR30154:SF34">
    <property type="entry name" value="TRANSCRIPTIONAL REGULATOR AZLB"/>
    <property type="match status" value="1"/>
</dbReference>
<dbReference type="STRING" id="1238182.C882_0043"/>
<reference evidence="5 6" key="1">
    <citation type="journal article" date="2013" name="Genome Announc.">
        <title>Draft Genome Sequence of an Alphaproteobacterium, Caenispirillum salinarum AK4(T), Isolated from a Solar Saltern.</title>
        <authorList>
            <person name="Khatri I."/>
            <person name="Singh A."/>
            <person name="Korpole S."/>
            <person name="Pinnaka A.K."/>
            <person name="Subramanian S."/>
        </authorList>
    </citation>
    <scope>NUCLEOTIDE SEQUENCE [LARGE SCALE GENOMIC DNA]</scope>
    <source>
        <strain evidence="5 6">AK4</strain>
    </source>
</reference>
<dbReference type="InterPro" id="IPR000485">
    <property type="entry name" value="AsnC-type_HTH_dom"/>
</dbReference>
<comment type="caution">
    <text evidence="5">The sequence shown here is derived from an EMBL/GenBank/DDBJ whole genome shotgun (WGS) entry which is preliminary data.</text>
</comment>
<dbReference type="InterPro" id="IPR011008">
    <property type="entry name" value="Dimeric_a/b-barrel"/>
</dbReference>
<name>K9GXG7_9PROT</name>
<dbReference type="InterPro" id="IPR019887">
    <property type="entry name" value="Tscrpt_reg_AsnC/Lrp_C"/>
</dbReference>
<dbReference type="InterPro" id="IPR036390">
    <property type="entry name" value="WH_DNA-bd_sf"/>
</dbReference>
<dbReference type="Gene3D" id="1.10.10.10">
    <property type="entry name" value="Winged helix-like DNA-binding domain superfamily/Winged helix DNA-binding domain"/>
    <property type="match status" value="1"/>
</dbReference>
<dbReference type="SUPFAM" id="SSF54909">
    <property type="entry name" value="Dimeric alpha+beta barrel"/>
    <property type="match status" value="1"/>
</dbReference>
<dbReference type="Pfam" id="PF13412">
    <property type="entry name" value="HTH_24"/>
    <property type="match status" value="1"/>
</dbReference>
<proteinExistence type="predicted"/>
<dbReference type="GO" id="GO:0043565">
    <property type="term" value="F:sequence-specific DNA binding"/>
    <property type="evidence" value="ECO:0007669"/>
    <property type="project" value="InterPro"/>
</dbReference>
<dbReference type="GO" id="GO:0005829">
    <property type="term" value="C:cytosol"/>
    <property type="evidence" value="ECO:0007669"/>
    <property type="project" value="TreeGrafter"/>
</dbReference>
<dbReference type="InterPro" id="IPR019888">
    <property type="entry name" value="Tscrpt_reg_AsnC-like"/>
</dbReference>
<dbReference type="Pfam" id="PF01037">
    <property type="entry name" value="AsnC_trans_reg"/>
    <property type="match status" value="1"/>
</dbReference>
<feature type="domain" description="HTH asnC-type" evidence="4">
    <location>
        <begin position="10"/>
        <end position="71"/>
    </location>
</feature>
<dbReference type="PROSITE" id="PS50956">
    <property type="entry name" value="HTH_ASNC_2"/>
    <property type="match status" value="1"/>
</dbReference>